<accession>A0A1Y0ZCQ8</accession>
<dbReference type="Proteomes" id="UP000061432">
    <property type="component" value="Plasmid pMaq22A_1p"/>
</dbReference>
<evidence type="ECO:0000256" key="1">
    <source>
        <dbReference type="SAM" id="MobiDB-lite"/>
    </source>
</evidence>
<evidence type="ECO:0000313" key="3">
    <source>
        <dbReference type="Proteomes" id="UP000061432"/>
    </source>
</evidence>
<sequence>MPGAASALPRPGRLSCRIAALRPGRMRGPDGRRRGTEDGTTGTPPDAQAPCGLGTVLDLGPCIATVGSVLACRPAGADCGDPPRHAFRWRKPPHGPQGPPYPSSSSVAVAQHFVPMGTGQGITGE</sequence>
<keyword evidence="2" id="KW-0614">Plasmid</keyword>
<feature type="region of interest" description="Disordered" evidence="1">
    <location>
        <begin position="83"/>
        <end position="106"/>
    </location>
</feature>
<name>A0A1Y0ZCQ8_9HYPH</name>
<reference evidence="3" key="2">
    <citation type="submission" date="2015-01" db="EMBL/GenBank/DDBJ databases">
        <title>Complete genome sequence of Methylobacterium aquaticum strain 22A.</title>
        <authorList>
            <person name="Tani A."/>
            <person name="Ogura Y."/>
            <person name="Hayashi T."/>
        </authorList>
    </citation>
    <scope>NUCLEOTIDE SEQUENCE [LARGE SCALE GENOMIC DNA]</scope>
    <source>
        <strain evidence="3">MA-22A</strain>
        <plasmid evidence="3">Plasmid pMaq22A_1p DNA</plasmid>
    </source>
</reference>
<feature type="compositionally biased region" description="Basic and acidic residues" evidence="1">
    <location>
        <begin position="27"/>
        <end position="37"/>
    </location>
</feature>
<reference evidence="2 3" key="1">
    <citation type="journal article" date="2015" name="Genome Announc.">
        <title>Complete Genome Sequence of Methylobacterium aquaticum Strain 22A, Isolated from Racomitrium japonicum Moss.</title>
        <authorList>
            <person name="Tani A."/>
            <person name="Ogura Y."/>
            <person name="Hayashi T."/>
            <person name="Kimbara K."/>
        </authorList>
    </citation>
    <scope>NUCLEOTIDE SEQUENCE [LARGE SCALE GENOMIC DNA]</scope>
    <source>
        <strain evidence="2 3">MA-22A</strain>
        <plasmid evidence="3">Plasmid pMaq22A_1p DNA</plasmid>
    </source>
</reference>
<proteinExistence type="predicted"/>
<organism evidence="2 3">
    <name type="scientific">Methylobacterium aquaticum</name>
    <dbReference type="NCBI Taxonomy" id="270351"/>
    <lineage>
        <taxon>Bacteria</taxon>
        <taxon>Pseudomonadati</taxon>
        <taxon>Pseudomonadota</taxon>
        <taxon>Alphaproteobacteria</taxon>
        <taxon>Hyphomicrobiales</taxon>
        <taxon>Methylobacteriaceae</taxon>
        <taxon>Methylobacterium</taxon>
    </lineage>
</organism>
<dbReference type="EMBL" id="AP014705">
    <property type="protein sequence ID" value="BAR47327.1"/>
    <property type="molecule type" value="Genomic_DNA"/>
</dbReference>
<gene>
    <name evidence="2" type="ORF">Maq22A_1p38495</name>
</gene>
<dbReference type="KEGG" id="maqu:Maq22A_1p38495"/>
<protein>
    <submittedName>
        <fullName evidence="2">Uncharacterized protein</fullName>
    </submittedName>
</protein>
<evidence type="ECO:0000313" key="2">
    <source>
        <dbReference type="EMBL" id="BAR47327.1"/>
    </source>
</evidence>
<feature type="region of interest" description="Disordered" evidence="1">
    <location>
        <begin position="1"/>
        <end position="49"/>
    </location>
</feature>
<dbReference type="AlphaFoldDB" id="A0A1Y0ZCQ8"/>
<geneLocation type="plasmid" evidence="3">
    <name>pMaq22A_1p DNA</name>
</geneLocation>